<dbReference type="PROSITE" id="PS51192">
    <property type="entry name" value="HELICASE_ATP_BIND_1"/>
    <property type="match status" value="1"/>
</dbReference>
<dbReference type="InterPro" id="IPR011545">
    <property type="entry name" value="DEAD/DEAH_box_helicase_dom"/>
</dbReference>
<evidence type="ECO:0000259" key="11">
    <source>
        <dbReference type="PROSITE" id="PS51192"/>
    </source>
</evidence>
<comment type="catalytic activity">
    <reaction evidence="8">
        <text>Couples ATP hydrolysis with the unwinding of duplex DNA by translocating in the 3'-5' direction.</text>
        <dbReference type="EC" id="5.6.2.4"/>
    </reaction>
</comment>
<dbReference type="SUPFAM" id="SSF52540">
    <property type="entry name" value="P-loop containing nucleoside triphosphate hydrolases"/>
    <property type="match status" value="1"/>
</dbReference>
<sequence>MEEELYDELLLEDDVFGGRGDYSQLCFEDIGPPSSPSPPSRVYAQNFANESFPNHHISNSGESFYISYPPTMHRTPVDASSMQYRSSGSLPSYRNQEYDLPPVRHSYISQNTPALLTPISNAKSAADVRRNHSSFGSAQGVKLVPVSGLPGIYRGMFKFGVFNAMQSSCYQTVMHTNENMVISSPTGSGKTVIFELAIIKLLMESVSDLKTGPKCVYMAPTKALCTERFNDWNSKFLPVGIKCCQLTGDTALTGKDAWNEAKNSTIIITTPEKWDSLTRNWQDNGDFLSHMTLFLVDEVHILHESRGATLEVCISRMKTRAHPRFVLLSATVPNIEDIASWIRHGDPPDSTQVFKFDESFRACRITRHVYGYPRKQQNEFQFLSTLDGHLFSVLQKHVQSKPVVIFCPTRKSVTTTAEKIATSYMKLTEQKQNLPWRLPPRIDVTFQDVKLQAVVKSGVAIHHAGLNLDDRKAVEELFAKKKINVIVSTSTLAVGVNMPAHTVVIHGTKQWAGSWVEYNDLDIIQMIGRAGRPQFDKEGVAIILCESTLEAKYNSLISGQTILESCLHQNLIEHFTSEICLGTISDIRTAKTWLRNSFLFQRLQRNPSHYSSLGDKTMEETWQERLDQLVTNSILTLNKAELISMQDNSRIDDASSFSITDYGEIMTRYYIRFSTMRMIKALPEDAGLKSLLETICQSEEITDGLRLRAEEKKAYNDLRNENDIRFQTKKVEKTCDKVFILVQAVLGGISLSSKEWKGLGSQPHLDSTVVFRHAVRIAKAIVDAGLVRRCGSHVKYGMELVRSLTARAWEDRPVVLKQIPQIGDKSYKAGPSLYMPPYRSETFLQVLAENDIATIAVLRLQKPHRIEALLNRKPPFGRDIISIVQDFPDYILGIDEEAVTSDGGRNPVVATINISISLQPIASPSAGSKKKKRKGLGMTSILVLTSDSHFEDFRRIPQVPFFFSCRRSLLFFTERSPSSLPRCSPSRYPLLNRVKVSSSMSTQIISQG</sequence>
<comment type="caution">
    <text evidence="13">The sequence shown here is derived from an EMBL/GenBank/DDBJ whole genome shotgun (WGS) entry which is preliminary data.</text>
</comment>
<keyword evidence="4" id="KW-0347">Helicase</keyword>
<dbReference type="InterPro" id="IPR052247">
    <property type="entry name" value="Meiotic_Crossover_Helicase"/>
</dbReference>
<dbReference type="SMART" id="SM00487">
    <property type="entry name" value="DEXDc"/>
    <property type="match status" value="1"/>
</dbReference>
<dbReference type="Pfam" id="PF23445">
    <property type="entry name" value="WHD_SNRNP200"/>
    <property type="match status" value="1"/>
</dbReference>
<dbReference type="Pfam" id="PF00270">
    <property type="entry name" value="DEAD"/>
    <property type="match status" value="1"/>
</dbReference>
<dbReference type="InterPro" id="IPR001650">
    <property type="entry name" value="Helicase_C-like"/>
</dbReference>
<dbReference type="InterPro" id="IPR014001">
    <property type="entry name" value="Helicase_ATP-bd"/>
</dbReference>
<evidence type="ECO:0000256" key="8">
    <source>
        <dbReference type="ARBA" id="ARBA00034617"/>
    </source>
</evidence>
<evidence type="ECO:0000256" key="1">
    <source>
        <dbReference type="ARBA" id="ARBA00010140"/>
    </source>
</evidence>
<gene>
    <name evidence="13" type="ORF">BS47DRAFT_677419</name>
</gene>
<keyword evidence="3" id="KW-0378">Hydrolase</keyword>
<evidence type="ECO:0000256" key="4">
    <source>
        <dbReference type="ARBA" id="ARBA00022806"/>
    </source>
</evidence>
<keyword evidence="6" id="KW-0413">Isomerase</keyword>
<dbReference type="GO" id="GO:0003676">
    <property type="term" value="F:nucleic acid binding"/>
    <property type="evidence" value="ECO:0007669"/>
    <property type="project" value="InterPro"/>
</dbReference>
<dbReference type="OrthoDB" id="5575at2759"/>
<dbReference type="PANTHER" id="PTHR47835">
    <property type="entry name" value="HFM1, ATP DEPENDENT DNA HELICASE HOMOLOG"/>
    <property type="match status" value="1"/>
</dbReference>
<evidence type="ECO:0000256" key="10">
    <source>
        <dbReference type="ARBA" id="ARBA00048988"/>
    </source>
</evidence>
<dbReference type="InterPro" id="IPR027417">
    <property type="entry name" value="P-loop_NTPase"/>
</dbReference>
<dbReference type="GO" id="GO:0051321">
    <property type="term" value="P:meiotic cell cycle"/>
    <property type="evidence" value="ECO:0007669"/>
    <property type="project" value="UniProtKB-KW"/>
</dbReference>
<evidence type="ECO:0000313" key="13">
    <source>
        <dbReference type="EMBL" id="KAF9516347.1"/>
    </source>
</evidence>
<dbReference type="CDD" id="cd18795">
    <property type="entry name" value="SF2_C_Ski2"/>
    <property type="match status" value="1"/>
</dbReference>
<evidence type="ECO:0000256" key="9">
    <source>
        <dbReference type="ARBA" id="ARBA00034808"/>
    </source>
</evidence>
<name>A0A9P6B2T2_9AGAM</name>
<dbReference type="AlphaFoldDB" id="A0A9P6B2T2"/>
<dbReference type="GO" id="GO:0043138">
    <property type="term" value="F:3'-5' DNA helicase activity"/>
    <property type="evidence" value="ECO:0007669"/>
    <property type="project" value="UniProtKB-EC"/>
</dbReference>
<dbReference type="Gene3D" id="1.10.10.10">
    <property type="entry name" value="Winged helix-like DNA-binding domain superfamily/Winged helix DNA-binding domain"/>
    <property type="match status" value="1"/>
</dbReference>
<dbReference type="PANTHER" id="PTHR47835:SF3">
    <property type="entry name" value="HELICASE FOR MEIOSIS 1"/>
    <property type="match status" value="1"/>
</dbReference>
<evidence type="ECO:0000256" key="2">
    <source>
        <dbReference type="ARBA" id="ARBA00022741"/>
    </source>
</evidence>
<evidence type="ECO:0000259" key="12">
    <source>
        <dbReference type="PROSITE" id="PS51194"/>
    </source>
</evidence>
<comment type="catalytic activity">
    <reaction evidence="10">
        <text>ATP + H2O = ADP + phosphate + H(+)</text>
        <dbReference type="Rhea" id="RHEA:13065"/>
        <dbReference type="ChEBI" id="CHEBI:15377"/>
        <dbReference type="ChEBI" id="CHEBI:15378"/>
        <dbReference type="ChEBI" id="CHEBI:30616"/>
        <dbReference type="ChEBI" id="CHEBI:43474"/>
        <dbReference type="ChEBI" id="CHEBI:456216"/>
        <dbReference type="EC" id="5.6.2.4"/>
    </reaction>
</comment>
<organism evidence="13 14">
    <name type="scientific">Hydnum rufescens UP504</name>
    <dbReference type="NCBI Taxonomy" id="1448309"/>
    <lineage>
        <taxon>Eukaryota</taxon>
        <taxon>Fungi</taxon>
        <taxon>Dikarya</taxon>
        <taxon>Basidiomycota</taxon>
        <taxon>Agaricomycotina</taxon>
        <taxon>Agaricomycetes</taxon>
        <taxon>Cantharellales</taxon>
        <taxon>Hydnaceae</taxon>
        <taxon>Hydnum</taxon>
    </lineage>
</organism>
<evidence type="ECO:0000256" key="3">
    <source>
        <dbReference type="ARBA" id="ARBA00022801"/>
    </source>
</evidence>
<dbReference type="SMART" id="SM00973">
    <property type="entry name" value="Sec63"/>
    <property type="match status" value="1"/>
</dbReference>
<dbReference type="GO" id="GO:0016787">
    <property type="term" value="F:hydrolase activity"/>
    <property type="evidence" value="ECO:0007669"/>
    <property type="project" value="UniProtKB-KW"/>
</dbReference>
<evidence type="ECO:0000256" key="6">
    <source>
        <dbReference type="ARBA" id="ARBA00023235"/>
    </source>
</evidence>
<dbReference type="Pfam" id="PF00271">
    <property type="entry name" value="Helicase_C"/>
    <property type="match status" value="1"/>
</dbReference>
<comment type="similarity">
    <text evidence="1">Belongs to the helicase family. SKI2 subfamily.</text>
</comment>
<dbReference type="EMBL" id="MU128940">
    <property type="protein sequence ID" value="KAF9516347.1"/>
    <property type="molecule type" value="Genomic_DNA"/>
</dbReference>
<evidence type="ECO:0000256" key="7">
    <source>
        <dbReference type="ARBA" id="ARBA00023254"/>
    </source>
</evidence>
<dbReference type="InterPro" id="IPR004179">
    <property type="entry name" value="Sec63-dom"/>
</dbReference>
<keyword evidence="14" id="KW-1185">Reference proteome</keyword>
<proteinExistence type="inferred from homology"/>
<dbReference type="PROSITE" id="PS51194">
    <property type="entry name" value="HELICASE_CTER"/>
    <property type="match status" value="1"/>
</dbReference>
<reference evidence="13" key="1">
    <citation type="journal article" date="2020" name="Nat. Commun.">
        <title>Large-scale genome sequencing of mycorrhizal fungi provides insights into the early evolution of symbiotic traits.</title>
        <authorList>
            <person name="Miyauchi S."/>
            <person name="Kiss E."/>
            <person name="Kuo A."/>
            <person name="Drula E."/>
            <person name="Kohler A."/>
            <person name="Sanchez-Garcia M."/>
            <person name="Morin E."/>
            <person name="Andreopoulos B."/>
            <person name="Barry K.W."/>
            <person name="Bonito G."/>
            <person name="Buee M."/>
            <person name="Carver A."/>
            <person name="Chen C."/>
            <person name="Cichocki N."/>
            <person name="Clum A."/>
            <person name="Culley D."/>
            <person name="Crous P.W."/>
            <person name="Fauchery L."/>
            <person name="Girlanda M."/>
            <person name="Hayes R.D."/>
            <person name="Keri Z."/>
            <person name="LaButti K."/>
            <person name="Lipzen A."/>
            <person name="Lombard V."/>
            <person name="Magnuson J."/>
            <person name="Maillard F."/>
            <person name="Murat C."/>
            <person name="Nolan M."/>
            <person name="Ohm R.A."/>
            <person name="Pangilinan J."/>
            <person name="Pereira M.F."/>
            <person name="Perotto S."/>
            <person name="Peter M."/>
            <person name="Pfister S."/>
            <person name="Riley R."/>
            <person name="Sitrit Y."/>
            <person name="Stielow J.B."/>
            <person name="Szollosi G."/>
            <person name="Zifcakova L."/>
            <person name="Stursova M."/>
            <person name="Spatafora J.W."/>
            <person name="Tedersoo L."/>
            <person name="Vaario L.M."/>
            <person name="Yamada A."/>
            <person name="Yan M."/>
            <person name="Wang P."/>
            <person name="Xu J."/>
            <person name="Bruns T."/>
            <person name="Baldrian P."/>
            <person name="Vilgalys R."/>
            <person name="Dunand C."/>
            <person name="Henrissat B."/>
            <person name="Grigoriev I.V."/>
            <person name="Hibbett D."/>
            <person name="Nagy L.G."/>
            <person name="Martin F.M."/>
        </authorList>
    </citation>
    <scope>NUCLEOTIDE SEQUENCE</scope>
    <source>
        <strain evidence="13">UP504</strain>
    </source>
</reference>
<feature type="domain" description="Helicase C-terminal" evidence="12">
    <location>
        <begin position="385"/>
        <end position="579"/>
    </location>
</feature>
<dbReference type="SMART" id="SM00490">
    <property type="entry name" value="HELICc"/>
    <property type="match status" value="1"/>
</dbReference>
<dbReference type="GO" id="GO:0005524">
    <property type="term" value="F:ATP binding"/>
    <property type="evidence" value="ECO:0007669"/>
    <property type="project" value="UniProtKB-KW"/>
</dbReference>
<feature type="domain" description="Helicase ATP-binding" evidence="11">
    <location>
        <begin position="171"/>
        <end position="350"/>
    </location>
</feature>
<accession>A0A9P6B2T2</accession>
<keyword evidence="5" id="KW-0067">ATP-binding</keyword>
<dbReference type="Gene3D" id="1.10.3380.10">
    <property type="entry name" value="Sec63 N-terminal domain-like domain"/>
    <property type="match status" value="1"/>
</dbReference>
<dbReference type="EC" id="5.6.2.4" evidence="9"/>
<dbReference type="Gene3D" id="3.40.50.300">
    <property type="entry name" value="P-loop containing nucleotide triphosphate hydrolases"/>
    <property type="match status" value="2"/>
</dbReference>
<dbReference type="SUPFAM" id="SSF158702">
    <property type="entry name" value="Sec63 N-terminal domain-like"/>
    <property type="match status" value="1"/>
</dbReference>
<evidence type="ECO:0000256" key="5">
    <source>
        <dbReference type="ARBA" id="ARBA00022840"/>
    </source>
</evidence>
<keyword evidence="2" id="KW-0547">Nucleotide-binding</keyword>
<dbReference type="Pfam" id="PF02889">
    <property type="entry name" value="Sec63"/>
    <property type="match status" value="1"/>
</dbReference>
<dbReference type="InterPro" id="IPR057842">
    <property type="entry name" value="WH_MER3"/>
</dbReference>
<dbReference type="FunFam" id="1.10.10.10:FF:000012">
    <property type="entry name" value="U5 small nuclear ribonucleoprotein helicase"/>
    <property type="match status" value="1"/>
</dbReference>
<dbReference type="InterPro" id="IPR036388">
    <property type="entry name" value="WH-like_DNA-bd_sf"/>
</dbReference>
<dbReference type="Proteomes" id="UP000886523">
    <property type="component" value="Unassembled WGS sequence"/>
</dbReference>
<evidence type="ECO:0000313" key="14">
    <source>
        <dbReference type="Proteomes" id="UP000886523"/>
    </source>
</evidence>
<keyword evidence="7" id="KW-0469">Meiosis</keyword>
<protein>
    <recommendedName>
        <fullName evidence="9">DNA 3'-5' helicase</fullName>
        <ecNumber evidence="9">5.6.2.4</ecNumber>
    </recommendedName>
</protein>